<proteinExistence type="predicted"/>
<dbReference type="AlphaFoldDB" id="A0A9I9E8T2"/>
<organism evidence="2">
    <name type="scientific">Cucumis melo</name>
    <name type="common">Muskmelon</name>
    <dbReference type="NCBI Taxonomy" id="3656"/>
    <lineage>
        <taxon>Eukaryota</taxon>
        <taxon>Viridiplantae</taxon>
        <taxon>Streptophyta</taxon>
        <taxon>Embryophyta</taxon>
        <taxon>Tracheophyta</taxon>
        <taxon>Spermatophyta</taxon>
        <taxon>Magnoliopsida</taxon>
        <taxon>eudicotyledons</taxon>
        <taxon>Gunneridae</taxon>
        <taxon>Pentapetalae</taxon>
        <taxon>rosids</taxon>
        <taxon>fabids</taxon>
        <taxon>Cucurbitales</taxon>
        <taxon>Cucurbitaceae</taxon>
        <taxon>Benincaseae</taxon>
        <taxon>Cucumis</taxon>
    </lineage>
</organism>
<accession>A0A9I9E8T2</accession>
<name>A0A9I9E8T2_CUCME</name>
<keyword evidence="1" id="KW-0812">Transmembrane</keyword>
<dbReference type="Gramene" id="MELO3C030247.2.1">
    <property type="protein sequence ID" value="MELO3C030247.2.1"/>
    <property type="gene ID" value="MELO3C030247.2"/>
</dbReference>
<keyword evidence="1" id="KW-0472">Membrane</keyword>
<feature type="transmembrane region" description="Helical" evidence="1">
    <location>
        <begin position="7"/>
        <end position="29"/>
    </location>
</feature>
<protein>
    <submittedName>
        <fullName evidence="2">Uncharacterized protein</fullName>
    </submittedName>
</protein>
<evidence type="ECO:0000256" key="1">
    <source>
        <dbReference type="SAM" id="Phobius"/>
    </source>
</evidence>
<dbReference type="EnsemblPlants" id="MELO3C030247.2.1">
    <property type="protein sequence ID" value="MELO3C030247.2.1"/>
    <property type="gene ID" value="MELO3C030247.2"/>
</dbReference>
<keyword evidence="1" id="KW-1133">Transmembrane helix</keyword>
<sequence>MNRTITLVLVYLKLQLMNICAIKYCTLALDPSYVVEYKVDAYGRFIYFFVALSASISGW</sequence>
<reference evidence="2" key="1">
    <citation type="submission" date="2023-03" db="UniProtKB">
        <authorList>
            <consortium name="EnsemblPlants"/>
        </authorList>
    </citation>
    <scope>IDENTIFICATION</scope>
</reference>
<evidence type="ECO:0000313" key="2">
    <source>
        <dbReference type="EnsemblPlants" id="MELO3C030247.2.1"/>
    </source>
</evidence>